<organism evidence="1 2">
    <name type="scientific">Microvirga aerophila</name>
    <dbReference type="NCBI Taxonomy" id="670291"/>
    <lineage>
        <taxon>Bacteria</taxon>
        <taxon>Pseudomonadati</taxon>
        <taxon>Pseudomonadota</taxon>
        <taxon>Alphaproteobacteria</taxon>
        <taxon>Hyphomicrobiales</taxon>
        <taxon>Methylobacteriaceae</taxon>
        <taxon>Microvirga</taxon>
    </lineage>
</organism>
<dbReference type="Proteomes" id="UP000321085">
    <property type="component" value="Unassembled WGS sequence"/>
</dbReference>
<name>A0A512BTR2_9HYPH</name>
<reference evidence="1 2" key="1">
    <citation type="submission" date="2019-07" db="EMBL/GenBank/DDBJ databases">
        <title>Whole genome shotgun sequence of Microvirga aerophila NBRC 106136.</title>
        <authorList>
            <person name="Hosoyama A."/>
            <person name="Uohara A."/>
            <person name="Ohji S."/>
            <person name="Ichikawa N."/>
        </authorList>
    </citation>
    <scope>NUCLEOTIDE SEQUENCE [LARGE SCALE GENOMIC DNA]</scope>
    <source>
        <strain evidence="1 2">NBRC 106136</strain>
    </source>
</reference>
<proteinExistence type="predicted"/>
<gene>
    <name evidence="1" type="ORF">MAE02_30280</name>
</gene>
<dbReference type="RefSeq" id="WP_147021794.1">
    <property type="nucleotide sequence ID" value="NZ_BJYU01000040.1"/>
</dbReference>
<protein>
    <submittedName>
        <fullName evidence="1">Uncharacterized protein</fullName>
    </submittedName>
</protein>
<keyword evidence="2" id="KW-1185">Reference proteome</keyword>
<accession>A0A512BTR2</accession>
<dbReference type="AlphaFoldDB" id="A0A512BTR2"/>
<evidence type="ECO:0000313" key="1">
    <source>
        <dbReference type="EMBL" id="GEO15332.1"/>
    </source>
</evidence>
<evidence type="ECO:0000313" key="2">
    <source>
        <dbReference type="Proteomes" id="UP000321085"/>
    </source>
</evidence>
<comment type="caution">
    <text evidence="1">The sequence shown here is derived from an EMBL/GenBank/DDBJ whole genome shotgun (WGS) entry which is preliminary data.</text>
</comment>
<dbReference type="EMBL" id="BJYU01000040">
    <property type="protein sequence ID" value="GEO15332.1"/>
    <property type="molecule type" value="Genomic_DNA"/>
</dbReference>
<sequence>MAKKTPLTDWLSVEISEARLDAEGFGEFGNFWVTNTGEWAESYMNTTPGAEQQPPTDFGHLARWELKTLDRLVDRINQEPIPPPTLVTHVPPPHNYSLVLSNTSRRDPLLYPLIQSFESFGEVPGSNPGTYFAYDDITDVVEISALGAFMGYLEDKYGDKYDVFF</sequence>